<evidence type="ECO:0008006" key="3">
    <source>
        <dbReference type="Google" id="ProtNLM"/>
    </source>
</evidence>
<dbReference type="EMBL" id="BSUZ01000001">
    <property type="protein sequence ID" value="GMA84902.1"/>
    <property type="molecule type" value="Genomic_DNA"/>
</dbReference>
<reference evidence="2" key="1">
    <citation type="journal article" date="2019" name="Int. J. Syst. Evol. Microbiol.">
        <title>The Global Catalogue of Microorganisms (GCM) 10K type strain sequencing project: providing services to taxonomists for standard genome sequencing and annotation.</title>
        <authorList>
            <consortium name="The Broad Institute Genomics Platform"/>
            <consortium name="The Broad Institute Genome Sequencing Center for Infectious Disease"/>
            <person name="Wu L."/>
            <person name="Ma J."/>
        </authorList>
    </citation>
    <scope>NUCLEOTIDE SEQUENCE [LARGE SCALE GENOMIC DNA]</scope>
    <source>
        <strain evidence="2">NBRC 108730</strain>
    </source>
</reference>
<dbReference type="InterPro" id="IPR027417">
    <property type="entry name" value="P-loop_NTPase"/>
</dbReference>
<evidence type="ECO:0000313" key="2">
    <source>
        <dbReference type="Proteomes" id="UP001157017"/>
    </source>
</evidence>
<organism evidence="1 2">
    <name type="scientific">Angustibacter aerolatus</name>
    <dbReference type="NCBI Taxonomy" id="1162965"/>
    <lineage>
        <taxon>Bacteria</taxon>
        <taxon>Bacillati</taxon>
        <taxon>Actinomycetota</taxon>
        <taxon>Actinomycetes</taxon>
        <taxon>Kineosporiales</taxon>
        <taxon>Kineosporiaceae</taxon>
    </lineage>
</organism>
<protein>
    <recommendedName>
        <fullName evidence="3">Uridine kinase</fullName>
    </recommendedName>
</protein>
<comment type="caution">
    <text evidence="1">The sequence shown here is derived from an EMBL/GenBank/DDBJ whole genome shotgun (WGS) entry which is preliminary data.</text>
</comment>
<dbReference type="SUPFAM" id="SSF52540">
    <property type="entry name" value="P-loop containing nucleoside triphosphate hydrolases"/>
    <property type="match status" value="1"/>
</dbReference>
<name>A0ABQ6JDC7_9ACTN</name>
<dbReference type="Gene3D" id="3.40.50.300">
    <property type="entry name" value="P-loop containing nucleotide triphosphate hydrolases"/>
    <property type="match status" value="1"/>
</dbReference>
<proteinExistence type="predicted"/>
<sequence length="89" mass="10405">MSWWSTGSSCTGRSLRPRWDRSVWLDVPFATTYARMARRDGCDPDPLHPANRRYLEGQRIYLREHHPERLADVVVDNSDPGRPRLLRGD</sequence>
<keyword evidence="2" id="KW-1185">Reference proteome</keyword>
<gene>
    <name evidence="1" type="ORF">GCM10025868_01520</name>
</gene>
<evidence type="ECO:0000313" key="1">
    <source>
        <dbReference type="EMBL" id="GMA84902.1"/>
    </source>
</evidence>
<accession>A0ABQ6JDC7</accession>
<dbReference type="Proteomes" id="UP001157017">
    <property type="component" value="Unassembled WGS sequence"/>
</dbReference>